<dbReference type="GO" id="GO:0006281">
    <property type="term" value="P:DNA repair"/>
    <property type="evidence" value="ECO:0007669"/>
    <property type="project" value="TreeGrafter"/>
</dbReference>
<organism evidence="5 6">
    <name type="scientific">Roseovarius bejariae</name>
    <dbReference type="NCBI Taxonomy" id="2576383"/>
    <lineage>
        <taxon>Bacteria</taxon>
        <taxon>Pseudomonadati</taxon>
        <taxon>Pseudomonadota</taxon>
        <taxon>Alphaproteobacteria</taxon>
        <taxon>Rhodobacterales</taxon>
        <taxon>Roseobacteraceae</taxon>
        <taxon>Roseovarius</taxon>
    </lineage>
</organism>
<comment type="catalytic activity">
    <reaction evidence="1">
        <text>2-phosphoglycolate + H2O = glycolate + phosphate</text>
        <dbReference type="Rhea" id="RHEA:14369"/>
        <dbReference type="ChEBI" id="CHEBI:15377"/>
        <dbReference type="ChEBI" id="CHEBI:29805"/>
        <dbReference type="ChEBI" id="CHEBI:43474"/>
        <dbReference type="ChEBI" id="CHEBI:58033"/>
        <dbReference type="EC" id="3.1.3.18"/>
    </reaction>
</comment>
<protein>
    <recommendedName>
        <fullName evidence="4">phosphoglycolate phosphatase</fullName>
        <ecNumber evidence="4">3.1.3.18</ecNumber>
    </recommendedName>
</protein>
<dbReference type="Gene3D" id="3.40.50.1000">
    <property type="entry name" value="HAD superfamily/HAD-like"/>
    <property type="match status" value="1"/>
</dbReference>
<evidence type="ECO:0000256" key="3">
    <source>
        <dbReference type="ARBA" id="ARBA00006171"/>
    </source>
</evidence>
<dbReference type="PANTHER" id="PTHR43434">
    <property type="entry name" value="PHOSPHOGLYCOLATE PHOSPHATASE"/>
    <property type="match status" value="1"/>
</dbReference>
<dbReference type="InterPro" id="IPR023198">
    <property type="entry name" value="PGP-like_dom2"/>
</dbReference>
<dbReference type="InterPro" id="IPR050155">
    <property type="entry name" value="HAD-like_hydrolase_sf"/>
</dbReference>
<dbReference type="GO" id="GO:0005829">
    <property type="term" value="C:cytosol"/>
    <property type="evidence" value="ECO:0007669"/>
    <property type="project" value="TreeGrafter"/>
</dbReference>
<dbReference type="Pfam" id="PF00702">
    <property type="entry name" value="Hydrolase"/>
    <property type="match status" value="1"/>
</dbReference>
<comment type="caution">
    <text evidence="5">The sequence shown here is derived from an EMBL/GenBank/DDBJ whole genome shotgun (WGS) entry which is preliminary data.</text>
</comment>
<keyword evidence="6" id="KW-1185">Reference proteome</keyword>
<accession>A0A844CYH1</accession>
<evidence type="ECO:0000313" key="6">
    <source>
        <dbReference type="Proteomes" id="UP000564704"/>
    </source>
</evidence>
<keyword evidence="5" id="KW-0378">Hydrolase</keyword>
<name>A0A844CYH1_9RHOB</name>
<evidence type="ECO:0000256" key="2">
    <source>
        <dbReference type="ARBA" id="ARBA00004818"/>
    </source>
</evidence>
<evidence type="ECO:0000256" key="1">
    <source>
        <dbReference type="ARBA" id="ARBA00000830"/>
    </source>
</evidence>
<dbReference type="PANTHER" id="PTHR43434:SF1">
    <property type="entry name" value="PHOSPHOGLYCOLATE PHOSPHATASE"/>
    <property type="match status" value="1"/>
</dbReference>
<dbReference type="OrthoDB" id="9793014at2"/>
<reference evidence="5 6" key="1">
    <citation type="submission" date="2019-05" db="EMBL/GenBank/DDBJ databases">
        <title>Roseovarius bejariae sp. nov., a moderately halophylic bacterium isolated from a saline soil in Rambla Salada (Murcia).</title>
        <authorList>
            <person name="Castro D.J."/>
            <person name="Gomez-Altuve A."/>
            <person name="Reina J.C."/>
            <person name="Rodriguez M."/>
            <person name="Sampedro I."/>
            <person name="Llamas I."/>
            <person name="Martinez-Checa F."/>
        </authorList>
    </citation>
    <scope>NUCLEOTIDE SEQUENCE [LARGE SCALE GENOMIC DNA]</scope>
    <source>
        <strain evidence="5 6">A21</strain>
    </source>
</reference>
<dbReference type="EC" id="3.1.3.18" evidence="4"/>
<dbReference type="SUPFAM" id="SSF56784">
    <property type="entry name" value="HAD-like"/>
    <property type="match status" value="1"/>
</dbReference>
<proteinExistence type="inferred from homology"/>
<evidence type="ECO:0000313" key="5">
    <source>
        <dbReference type="EMBL" id="MRU15680.1"/>
    </source>
</evidence>
<comment type="similarity">
    <text evidence="3">Belongs to the HAD-like hydrolase superfamily. CbbY/CbbZ/Gph/YieH family.</text>
</comment>
<sequence length="222" mass="24690">MCKVLGNARTLIFDCDGVVLDSNRLKTEAFYTAARPYGDAAARALVEYHVSNGGVSRYIKFAHFLKYILPECPGAETGPDLEGLLSVYSDTVRTGLMTCPVADRLEELRAATQKACWMMVSGGDQSELREVFAARNIDGYFDGGIFGSPETKNEIIARETEAGTIRRPAVFLGDSRLDYEVARWAELDFVFVEGWSEWQEGARMASEGRFAMVRTLPEFLEV</sequence>
<comment type="pathway">
    <text evidence="2">Organic acid metabolism; glycolate biosynthesis; glycolate from 2-phosphoglycolate: step 1/1.</text>
</comment>
<dbReference type="InterPro" id="IPR036412">
    <property type="entry name" value="HAD-like_sf"/>
</dbReference>
<dbReference type="CDD" id="cd01427">
    <property type="entry name" value="HAD_like"/>
    <property type="match status" value="1"/>
</dbReference>
<dbReference type="Gene3D" id="1.10.150.240">
    <property type="entry name" value="Putative phosphatase, domain 2"/>
    <property type="match status" value="1"/>
</dbReference>
<dbReference type="Proteomes" id="UP000564704">
    <property type="component" value="Unassembled WGS sequence"/>
</dbReference>
<dbReference type="InterPro" id="IPR023214">
    <property type="entry name" value="HAD_sf"/>
</dbReference>
<dbReference type="GO" id="GO:0008967">
    <property type="term" value="F:phosphoglycolate phosphatase activity"/>
    <property type="evidence" value="ECO:0007669"/>
    <property type="project" value="UniProtKB-EC"/>
</dbReference>
<evidence type="ECO:0000256" key="4">
    <source>
        <dbReference type="ARBA" id="ARBA00013078"/>
    </source>
</evidence>
<dbReference type="AlphaFoldDB" id="A0A844CYH1"/>
<dbReference type="EMBL" id="SZWE01000001">
    <property type="protein sequence ID" value="MRU15680.1"/>
    <property type="molecule type" value="Genomic_DNA"/>
</dbReference>
<gene>
    <name evidence="5" type="ORF">FDP25_09585</name>
</gene>